<organism evidence="2 3">
    <name type="scientific">Leptospira wolffii</name>
    <dbReference type="NCBI Taxonomy" id="409998"/>
    <lineage>
        <taxon>Bacteria</taxon>
        <taxon>Pseudomonadati</taxon>
        <taxon>Spirochaetota</taxon>
        <taxon>Spirochaetia</taxon>
        <taxon>Leptospirales</taxon>
        <taxon>Leptospiraceae</taxon>
        <taxon>Leptospira</taxon>
    </lineage>
</organism>
<dbReference type="Gene3D" id="3.10.310.50">
    <property type="match status" value="1"/>
</dbReference>
<evidence type="ECO:0000313" key="3">
    <source>
        <dbReference type="Proteomes" id="UP000231912"/>
    </source>
</evidence>
<protein>
    <recommendedName>
        <fullName evidence="1">TPM domain-containing protein</fullName>
    </recommendedName>
</protein>
<feature type="domain" description="TPM" evidence="1">
    <location>
        <begin position="27"/>
        <end position="147"/>
    </location>
</feature>
<proteinExistence type="predicted"/>
<sequence>MGKFNRILKNLTVGLSESVFLGPLGRYFSKVDREDLGRAVKKSESFHRGELRICIQSRLSVMDVLLNVTSEKKAIEMFSYLRVWDTEENSGILIYLLLSEKKIHILADRGIYKKIGQNRLDSIASKIGEGFRSGKPKEALLLGISELTVDLSRHFPAGKHNPNELPDEPYIK</sequence>
<dbReference type="EMBL" id="NPDT01000005">
    <property type="protein sequence ID" value="PJZ65291.1"/>
    <property type="molecule type" value="Genomic_DNA"/>
</dbReference>
<reference evidence="2 3" key="1">
    <citation type="submission" date="2017-07" db="EMBL/GenBank/DDBJ databases">
        <title>Leptospira spp. isolated from tropical soils.</title>
        <authorList>
            <person name="Thibeaux R."/>
            <person name="Iraola G."/>
            <person name="Ferres I."/>
            <person name="Bierque E."/>
            <person name="Girault D."/>
            <person name="Soupe-Gilbert M.-E."/>
            <person name="Picardeau M."/>
            <person name="Goarant C."/>
        </authorList>
    </citation>
    <scope>NUCLEOTIDE SEQUENCE [LARGE SCALE GENOMIC DNA]</scope>
    <source>
        <strain evidence="2 3">FH2-C-A2</strain>
    </source>
</reference>
<dbReference type="PANTHER" id="PTHR30373">
    <property type="entry name" value="UPF0603 PROTEIN YGCG"/>
    <property type="match status" value="1"/>
</dbReference>
<comment type="caution">
    <text evidence="2">The sequence shown here is derived from an EMBL/GenBank/DDBJ whole genome shotgun (WGS) entry which is preliminary data.</text>
</comment>
<dbReference type="RefSeq" id="WP_100759258.1">
    <property type="nucleotide sequence ID" value="NZ_NPDT01000005.1"/>
</dbReference>
<dbReference type="AlphaFoldDB" id="A0A2M9ZA18"/>
<dbReference type="Proteomes" id="UP000231912">
    <property type="component" value="Unassembled WGS sequence"/>
</dbReference>
<name>A0A2M9ZA18_9LEPT</name>
<gene>
    <name evidence="2" type="ORF">CH371_12895</name>
</gene>
<evidence type="ECO:0000259" key="1">
    <source>
        <dbReference type="Pfam" id="PF04536"/>
    </source>
</evidence>
<accession>A0A2M9ZA18</accession>
<dbReference type="Pfam" id="PF04536">
    <property type="entry name" value="TPM_phosphatase"/>
    <property type="match status" value="1"/>
</dbReference>
<dbReference type="PANTHER" id="PTHR30373:SF8">
    <property type="entry name" value="BLL7265 PROTEIN"/>
    <property type="match status" value="1"/>
</dbReference>
<dbReference type="InterPro" id="IPR007621">
    <property type="entry name" value="TPM_dom"/>
</dbReference>
<evidence type="ECO:0000313" key="2">
    <source>
        <dbReference type="EMBL" id="PJZ65291.1"/>
    </source>
</evidence>